<name>A0A176VZ93_MARPO</name>
<dbReference type="Proteomes" id="UP000077202">
    <property type="component" value="Unassembled WGS sequence"/>
</dbReference>
<reference evidence="2" key="1">
    <citation type="submission" date="2016-03" db="EMBL/GenBank/DDBJ databases">
        <title>Mechanisms controlling the formation of the plant cell surface in tip-growing cells are functionally conserved among land plants.</title>
        <authorList>
            <person name="Honkanen S."/>
            <person name="Jones V.A."/>
            <person name="Morieri G."/>
            <person name="Champion C."/>
            <person name="Hetherington A.J."/>
            <person name="Kelly S."/>
            <person name="Saint-Marcoux D."/>
            <person name="Proust H."/>
            <person name="Prescott H."/>
            <person name="Dolan L."/>
        </authorList>
    </citation>
    <scope>NUCLEOTIDE SEQUENCE [LARGE SCALE GENOMIC DNA]</scope>
    <source>
        <tissue evidence="2">Whole gametophyte</tissue>
    </source>
</reference>
<evidence type="ECO:0000313" key="3">
    <source>
        <dbReference type="Proteomes" id="UP000077202"/>
    </source>
</evidence>
<evidence type="ECO:0000256" key="1">
    <source>
        <dbReference type="SAM" id="MobiDB-lite"/>
    </source>
</evidence>
<protein>
    <submittedName>
        <fullName evidence="2">Uncharacterized protein</fullName>
    </submittedName>
</protein>
<proteinExistence type="predicted"/>
<organism evidence="2 3">
    <name type="scientific">Marchantia polymorpha subsp. ruderalis</name>
    <dbReference type="NCBI Taxonomy" id="1480154"/>
    <lineage>
        <taxon>Eukaryota</taxon>
        <taxon>Viridiplantae</taxon>
        <taxon>Streptophyta</taxon>
        <taxon>Embryophyta</taxon>
        <taxon>Marchantiophyta</taxon>
        <taxon>Marchantiopsida</taxon>
        <taxon>Marchantiidae</taxon>
        <taxon>Marchantiales</taxon>
        <taxon>Marchantiaceae</taxon>
        <taxon>Marchantia</taxon>
    </lineage>
</organism>
<feature type="region of interest" description="Disordered" evidence="1">
    <location>
        <begin position="150"/>
        <end position="177"/>
    </location>
</feature>
<evidence type="ECO:0000313" key="2">
    <source>
        <dbReference type="EMBL" id="OAE26077.1"/>
    </source>
</evidence>
<comment type="caution">
    <text evidence="2">The sequence shown here is derived from an EMBL/GenBank/DDBJ whole genome shotgun (WGS) entry which is preliminary data.</text>
</comment>
<dbReference type="AlphaFoldDB" id="A0A176VZ93"/>
<dbReference type="EMBL" id="LVLJ01002258">
    <property type="protein sequence ID" value="OAE26077.1"/>
    <property type="molecule type" value="Genomic_DNA"/>
</dbReference>
<accession>A0A176VZ93</accession>
<gene>
    <name evidence="2" type="ORF">AXG93_1480s1010</name>
</gene>
<sequence length="177" mass="18830">MPVVESDGIERMDEGGHDGPREYAWNMISAACPARLVANGMAAGTTMSVVPQTGISWKLERRSEITAVRWGRRVRGWSDPSGLGRIGGGVGAMARFPVQPCTFAAPLASSIRNMDDSGLANLSTVPRWPVVPGVEKYPEPVIISPMPEAAAGPSRLAHGNPRSSSMKGTSVREHVIL</sequence>
<keyword evidence="3" id="KW-1185">Reference proteome</keyword>